<feature type="region of interest" description="Disordered" evidence="1">
    <location>
        <begin position="261"/>
        <end position="296"/>
    </location>
</feature>
<evidence type="ECO:0000313" key="2">
    <source>
        <dbReference type="EMBL" id="KAF2536339.1"/>
    </source>
</evidence>
<accession>A0A8S9FTF1</accession>
<dbReference type="EMBL" id="QGKW02002228">
    <property type="protein sequence ID" value="KAF2536339.1"/>
    <property type="molecule type" value="Genomic_DNA"/>
</dbReference>
<evidence type="ECO:0000256" key="1">
    <source>
        <dbReference type="SAM" id="MobiDB-lite"/>
    </source>
</evidence>
<protein>
    <submittedName>
        <fullName evidence="2">Uncharacterized protein</fullName>
    </submittedName>
</protein>
<comment type="caution">
    <text evidence="2">The sequence shown here is derived from an EMBL/GenBank/DDBJ whole genome shotgun (WGS) entry which is preliminary data.</text>
</comment>
<feature type="compositionally biased region" description="Basic and acidic residues" evidence="1">
    <location>
        <begin position="100"/>
        <end position="131"/>
    </location>
</feature>
<name>A0A8S9FTF1_BRACR</name>
<evidence type="ECO:0000313" key="3">
    <source>
        <dbReference type="Proteomes" id="UP000712281"/>
    </source>
</evidence>
<reference evidence="2" key="1">
    <citation type="submission" date="2019-12" db="EMBL/GenBank/DDBJ databases">
        <title>Genome sequencing and annotation of Brassica cretica.</title>
        <authorList>
            <person name="Studholme D.J."/>
            <person name="Sarris P.F."/>
        </authorList>
    </citation>
    <scope>NUCLEOTIDE SEQUENCE</scope>
    <source>
        <strain evidence="2">PFS-001/15</strain>
        <tissue evidence="2">Leaf</tissue>
    </source>
</reference>
<gene>
    <name evidence="2" type="ORF">F2Q68_00021432</name>
</gene>
<proteinExistence type="predicted"/>
<sequence length="296" mass="34736">MYLKTPIYHSISAIIKDDFWQVVKEEKLQEGDFDVESSMSFESSYWGRPTLREEHRPAAHHLSTVYTESVASSEKVRIMTHEEFAAKHPHPPKPYRVTTKDIDRHHEPAANRQRDSIGDRQKDLKEEEGKVPKHLKRGANDKEMDSFTKMILRIPKDKPFEEVYFTHRLWMFFRDTNETEEDIWKMFHQGREKEGRKGSDKTTTFVFRNLLEFRDDLEKSGDLGALSMLFCHCSRQNTLSTLFLFSKAVDVDNDRDFEEDVKSPIDREIQPTIDKSSPASIDDHLSPTECNYQKSM</sequence>
<dbReference type="AlphaFoldDB" id="A0A8S9FTF1"/>
<dbReference type="Proteomes" id="UP000712281">
    <property type="component" value="Unassembled WGS sequence"/>
</dbReference>
<feature type="region of interest" description="Disordered" evidence="1">
    <location>
        <begin position="100"/>
        <end position="139"/>
    </location>
</feature>
<organism evidence="2 3">
    <name type="scientific">Brassica cretica</name>
    <name type="common">Mustard</name>
    <dbReference type="NCBI Taxonomy" id="69181"/>
    <lineage>
        <taxon>Eukaryota</taxon>
        <taxon>Viridiplantae</taxon>
        <taxon>Streptophyta</taxon>
        <taxon>Embryophyta</taxon>
        <taxon>Tracheophyta</taxon>
        <taxon>Spermatophyta</taxon>
        <taxon>Magnoliopsida</taxon>
        <taxon>eudicotyledons</taxon>
        <taxon>Gunneridae</taxon>
        <taxon>Pentapetalae</taxon>
        <taxon>rosids</taxon>
        <taxon>malvids</taxon>
        <taxon>Brassicales</taxon>
        <taxon>Brassicaceae</taxon>
        <taxon>Brassiceae</taxon>
        <taxon>Brassica</taxon>
    </lineage>
</organism>